<organism evidence="2 3">
    <name type="scientific">Dothidotthia symphoricarpi CBS 119687</name>
    <dbReference type="NCBI Taxonomy" id="1392245"/>
    <lineage>
        <taxon>Eukaryota</taxon>
        <taxon>Fungi</taxon>
        <taxon>Dikarya</taxon>
        <taxon>Ascomycota</taxon>
        <taxon>Pezizomycotina</taxon>
        <taxon>Dothideomycetes</taxon>
        <taxon>Pleosporomycetidae</taxon>
        <taxon>Pleosporales</taxon>
        <taxon>Dothidotthiaceae</taxon>
        <taxon>Dothidotthia</taxon>
    </lineage>
</organism>
<evidence type="ECO:0000256" key="1">
    <source>
        <dbReference type="SAM" id="MobiDB-lite"/>
    </source>
</evidence>
<feature type="compositionally biased region" description="Polar residues" evidence="1">
    <location>
        <begin position="182"/>
        <end position="195"/>
    </location>
</feature>
<dbReference type="GeneID" id="54402923"/>
<evidence type="ECO:0000313" key="3">
    <source>
        <dbReference type="Proteomes" id="UP000799771"/>
    </source>
</evidence>
<feature type="region of interest" description="Disordered" evidence="1">
    <location>
        <begin position="16"/>
        <end position="54"/>
    </location>
</feature>
<sequence length="195" mass="20839">MVGRKFSSKGNWASYRVSRRDSQEAQAVNAAPMRWKGLPSNHGRRAGTTLSGGHPLLWTETQRQPCAATTALCSPGARENSAPREAIPSWGTCRDGGCRPTTTLCSLLGRRDGRHSFGCVRQPCGRTLVPGGGAQAQCTDKQWAAWLPLSISERAWCPSPGRVVHAEGGGDRSGAPCARRGLSSSKRNTLKTVAE</sequence>
<keyword evidence="3" id="KW-1185">Reference proteome</keyword>
<reference evidence="2" key="1">
    <citation type="journal article" date="2020" name="Stud. Mycol.">
        <title>101 Dothideomycetes genomes: a test case for predicting lifestyles and emergence of pathogens.</title>
        <authorList>
            <person name="Haridas S."/>
            <person name="Albert R."/>
            <person name="Binder M."/>
            <person name="Bloem J."/>
            <person name="Labutti K."/>
            <person name="Salamov A."/>
            <person name="Andreopoulos B."/>
            <person name="Baker S."/>
            <person name="Barry K."/>
            <person name="Bills G."/>
            <person name="Bluhm B."/>
            <person name="Cannon C."/>
            <person name="Castanera R."/>
            <person name="Culley D."/>
            <person name="Daum C."/>
            <person name="Ezra D."/>
            <person name="Gonzalez J."/>
            <person name="Henrissat B."/>
            <person name="Kuo A."/>
            <person name="Liang C."/>
            <person name="Lipzen A."/>
            <person name="Lutzoni F."/>
            <person name="Magnuson J."/>
            <person name="Mondo S."/>
            <person name="Nolan M."/>
            <person name="Ohm R."/>
            <person name="Pangilinan J."/>
            <person name="Park H.-J."/>
            <person name="Ramirez L."/>
            <person name="Alfaro M."/>
            <person name="Sun H."/>
            <person name="Tritt A."/>
            <person name="Yoshinaga Y."/>
            <person name="Zwiers L.-H."/>
            <person name="Turgeon B."/>
            <person name="Goodwin S."/>
            <person name="Spatafora J."/>
            <person name="Crous P."/>
            <person name="Grigoriev I."/>
        </authorList>
    </citation>
    <scope>NUCLEOTIDE SEQUENCE</scope>
    <source>
        <strain evidence="2">CBS 119687</strain>
    </source>
</reference>
<dbReference type="RefSeq" id="XP_033526077.1">
    <property type="nucleotide sequence ID" value="XM_033662491.1"/>
</dbReference>
<gene>
    <name evidence="2" type="ORF">P153DRAFT_201114</name>
</gene>
<feature type="region of interest" description="Disordered" evidence="1">
    <location>
        <begin position="164"/>
        <end position="195"/>
    </location>
</feature>
<dbReference type="Proteomes" id="UP000799771">
    <property type="component" value="Unassembled WGS sequence"/>
</dbReference>
<dbReference type="AlphaFoldDB" id="A0A6A6AIQ6"/>
<dbReference type="EMBL" id="ML977502">
    <property type="protein sequence ID" value="KAF2131690.1"/>
    <property type="molecule type" value="Genomic_DNA"/>
</dbReference>
<protein>
    <submittedName>
        <fullName evidence="2">Uncharacterized protein</fullName>
    </submittedName>
</protein>
<name>A0A6A6AIQ6_9PLEO</name>
<proteinExistence type="predicted"/>
<accession>A0A6A6AIQ6</accession>
<evidence type="ECO:0000313" key="2">
    <source>
        <dbReference type="EMBL" id="KAF2131690.1"/>
    </source>
</evidence>